<name>A0A2J6PE13_9HELO</name>
<dbReference type="AlphaFoldDB" id="A0A2J6PE13"/>
<dbReference type="OrthoDB" id="4062651at2759"/>
<dbReference type="GO" id="GO:0004674">
    <property type="term" value="F:protein serine/threonine kinase activity"/>
    <property type="evidence" value="ECO:0007669"/>
    <property type="project" value="TreeGrafter"/>
</dbReference>
<dbReference type="PANTHER" id="PTHR24359">
    <property type="entry name" value="SERINE/THREONINE-PROTEIN KINASE SBK1"/>
    <property type="match status" value="1"/>
</dbReference>
<dbReference type="GO" id="GO:0005524">
    <property type="term" value="F:ATP binding"/>
    <property type="evidence" value="ECO:0007669"/>
    <property type="project" value="InterPro"/>
</dbReference>
<dbReference type="Pfam" id="PF00069">
    <property type="entry name" value="Pkinase"/>
    <property type="match status" value="1"/>
</dbReference>
<dbReference type="Gene3D" id="1.10.510.10">
    <property type="entry name" value="Transferase(Phosphotransferase) domain 1"/>
    <property type="match status" value="1"/>
</dbReference>
<evidence type="ECO:0000313" key="2">
    <source>
        <dbReference type="EMBL" id="PMD12234.1"/>
    </source>
</evidence>
<dbReference type="InterPro" id="IPR000719">
    <property type="entry name" value="Prot_kinase_dom"/>
</dbReference>
<reference evidence="2 3" key="1">
    <citation type="submission" date="2016-05" db="EMBL/GenBank/DDBJ databases">
        <title>A degradative enzymes factory behind the ericoid mycorrhizal symbiosis.</title>
        <authorList>
            <consortium name="DOE Joint Genome Institute"/>
            <person name="Martino E."/>
            <person name="Morin E."/>
            <person name="Grelet G."/>
            <person name="Kuo A."/>
            <person name="Kohler A."/>
            <person name="Daghino S."/>
            <person name="Barry K."/>
            <person name="Choi C."/>
            <person name="Cichocki N."/>
            <person name="Clum A."/>
            <person name="Copeland A."/>
            <person name="Hainaut M."/>
            <person name="Haridas S."/>
            <person name="Labutti K."/>
            <person name="Lindquist E."/>
            <person name="Lipzen A."/>
            <person name="Khouja H.-R."/>
            <person name="Murat C."/>
            <person name="Ohm R."/>
            <person name="Olson A."/>
            <person name="Spatafora J."/>
            <person name="Veneault-Fourrey C."/>
            <person name="Henrissat B."/>
            <person name="Grigoriev I."/>
            <person name="Martin F."/>
            <person name="Perotto S."/>
        </authorList>
    </citation>
    <scope>NUCLEOTIDE SEQUENCE [LARGE SCALE GENOMIC DNA]</scope>
    <source>
        <strain evidence="2 3">UAMH 7357</strain>
    </source>
</reference>
<accession>A0A2J6PE13</accession>
<dbReference type="InterPro" id="IPR008271">
    <property type="entry name" value="Ser/Thr_kinase_AS"/>
</dbReference>
<dbReference type="CDD" id="cd00180">
    <property type="entry name" value="PKc"/>
    <property type="match status" value="1"/>
</dbReference>
<dbReference type="EMBL" id="KZ613558">
    <property type="protein sequence ID" value="PMD12234.1"/>
    <property type="molecule type" value="Genomic_DNA"/>
</dbReference>
<dbReference type="SMART" id="SM00220">
    <property type="entry name" value="S_TKc"/>
    <property type="match status" value="1"/>
</dbReference>
<evidence type="ECO:0000259" key="1">
    <source>
        <dbReference type="PROSITE" id="PS50011"/>
    </source>
</evidence>
<dbReference type="PANTHER" id="PTHR24359:SF1">
    <property type="entry name" value="INHIBITOR OF NUCLEAR FACTOR KAPPA-B KINASE EPSILON SUBUNIT HOMOLOG 1-RELATED"/>
    <property type="match status" value="1"/>
</dbReference>
<dbReference type="InterPro" id="IPR011009">
    <property type="entry name" value="Kinase-like_dom_sf"/>
</dbReference>
<protein>
    <submittedName>
        <fullName evidence="2">Kinase-like protein</fullName>
    </submittedName>
</protein>
<dbReference type="Proteomes" id="UP000235672">
    <property type="component" value="Unassembled WGS sequence"/>
</dbReference>
<dbReference type="SUPFAM" id="SSF56112">
    <property type="entry name" value="Protein kinase-like (PK-like)"/>
    <property type="match status" value="1"/>
</dbReference>
<sequence length="508" mass="57217">MGDPSLSEQFKLCGSPIDDKKFLPLDALERLVNKKTVKTELGIKEGVIANWTKCGKSAELLNTVTKQAKRVFATLVLIDKADAIYGLLEEGLTDEHLPLVRDQDYPHLSSRDRETIFPFAGFRHASLMNFIHTQWLFLAPVLNTTGQLIKVNRECALPFTESDIIGNGAAGVVHWAKIHKAHQQRFEAEAVDLKVAVKQFLHKDDFDKENAILQQIKSLDHPHIIRHLVSIDKGDKGYIIFPWAAEGNLQEFWEASEQKASQKLVFWSLQQMLGLTTAVHKLHEQFNCRHGDLKPGNILCVQKGEELVLKIADFGVSRIHHAQTTYRKGQLTMSVLLTPSYQGPEVEFEGVDKNDPLPRSRKYDIWSLGCVFLEFTIWLLHGPEAIKGFTNARGNGVSSTNPSSPLYTVTSRSPKLAQVHKLVSWTIGELEHKDPRCEGETALATLLSLIKKQMLQIKVDLRPKATEICTQLRMIIQNAETRASYLLPPCDGEIVPLLDFKEFHLDAN</sequence>
<gene>
    <name evidence="2" type="ORF">NA56DRAFT_613776</name>
</gene>
<dbReference type="PROSITE" id="PS00108">
    <property type="entry name" value="PROTEIN_KINASE_ST"/>
    <property type="match status" value="1"/>
</dbReference>
<proteinExistence type="predicted"/>
<dbReference type="Gene3D" id="3.30.200.20">
    <property type="entry name" value="Phosphorylase Kinase, domain 1"/>
    <property type="match status" value="1"/>
</dbReference>
<dbReference type="PROSITE" id="PS50011">
    <property type="entry name" value="PROTEIN_KINASE_DOM"/>
    <property type="match status" value="1"/>
</dbReference>
<feature type="domain" description="Protein kinase" evidence="1">
    <location>
        <begin position="159"/>
        <end position="474"/>
    </location>
</feature>
<dbReference type="STRING" id="1745343.A0A2J6PE13"/>
<organism evidence="2 3">
    <name type="scientific">Hyaloscypha hepaticicola</name>
    <dbReference type="NCBI Taxonomy" id="2082293"/>
    <lineage>
        <taxon>Eukaryota</taxon>
        <taxon>Fungi</taxon>
        <taxon>Dikarya</taxon>
        <taxon>Ascomycota</taxon>
        <taxon>Pezizomycotina</taxon>
        <taxon>Leotiomycetes</taxon>
        <taxon>Helotiales</taxon>
        <taxon>Hyaloscyphaceae</taxon>
        <taxon>Hyaloscypha</taxon>
    </lineage>
</organism>
<keyword evidence="3" id="KW-1185">Reference proteome</keyword>
<keyword evidence="2" id="KW-0808">Transferase</keyword>
<keyword evidence="2" id="KW-0418">Kinase</keyword>
<evidence type="ECO:0000313" key="3">
    <source>
        <dbReference type="Proteomes" id="UP000235672"/>
    </source>
</evidence>